<evidence type="ECO:0000313" key="2">
    <source>
        <dbReference type="EMBL" id="MDC2830437.1"/>
    </source>
</evidence>
<gene>
    <name evidence="2" type="ORF">PO250_09045</name>
</gene>
<protein>
    <submittedName>
        <fullName evidence="2">Uncharacterized protein</fullName>
    </submittedName>
</protein>
<dbReference type="RefSeq" id="WP_272209371.1">
    <property type="nucleotide sequence ID" value="NZ_JAQOMV010000005.1"/>
</dbReference>
<dbReference type="Proteomes" id="UP001220670">
    <property type="component" value="Unassembled WGS sequence"/>
</dbReference>
<keyword evidence="1" id="KW-0812">Transmembrane</keyword>
<sequence>MKMALANLTLVLVALGLIAFVVSIVLAIMKKIKWRYPPIILVVTLVVLVVAVEAIGPIDESKSADVRVGKLVYSKGDKEDGTVYYDTNGNGQATIKVKGLADGQVVVQNDDDEHDFKDQIVKVKKGKTTKTTIKQPEKQDEHDYVLDEGNGHKERFCVLGGNEDLSADAGSTINDDLADRLSEEKDDGSSWARYVTKVTYKDKHITVHLNSNVYALNRKALDNLARMSQGMALAVLDEDDEISDSKASEGMSTQWKVGDDIVGYTGLGNYHNYKWNI</sequence>
<feature type="transmembrane region" description="Helical" evidence="1">
    <location>
        <begin position="39"/>
        <end position="58"/>
    </location>
</feature>
<reference evidence="2" key="1">
    <citation type="submission" date="2023-01" db="EMBL/GenBank/DDBJ databases">
        <title>Genome analysis of 13 Lactobacillus isolated from gut of wild boar.</title>
        <authorList>
            <person name="Papp P."/>
            <person name="Libisch B."/>
            <person name="Nagy T."/>
            <person name="Olasz F."/>
        </authorList>
    </citation>
    <scope>NUCLEOTIDE SEQUENCE</scope>
    <source>
        <strain evidence="2">F146</strain>
    </source>
</reference>
<proteinExistence type="predicted"/>
<organism evidence="2 3">
    <name type="scientific">Limosilactobacillus mucosae</name>
    <name type="common">Lactobacillus mucosae</name>
    <dbReference type="NCBI Taxonomy" id="97478"/>
    <lineage>
        <taxon>Bacteria</taxon>
        <taxon>Bacillati</taxon>
        <taxon>Bacillota</taxon>
        <taxon>Bacilli</taxon>
        <taxon>Lactobacillales</taxon>
        <taxon>Lactobacillaceae</taxon>
        <taxon>Limosilactobacillus</taxon>
    </lineage>
</organism>
<evidence type="ECO:0000313" key="3">
    <source>
        <dbReference type="Proteomes" id="UP001220670"/>
    </source>
</evidence>
<keyword evidence="1" id="KW-1133">Transmembrane helix</keyword>
<dbReference type="AlphaFoldDB" id="A0AAJ1HU16"/>
<dbReference type="EMBL" id="JAQONE010000025">
    <property type="protein sequence ID" value="MDC2830437.1"/>
    <property type="molecule type" value="Genomic_DNA"/>
</dbReference>
<evidence type="ECO:0000256" key="1">
    <source>
        <dbReference type="SAM" id="Phobius"/>
    </source>
</evidence>
<comment type="caution">
    <text evidence="2">The sequence shown here is derived from an EMBL/GenBank/DDBJ whole genome shotgun (WGS) entry which is preliminary data.</text>
</comment>
<feature type="transmembrane region" description="Helical" evidence="1">
    <location>
        <begin position="6"/>
        <end position="27"/>
    </location>
</feature>
<accession>A0AAJ1HU16</accession>
<name>A0AAJ1HU16_LIMMU</name>
<keyword evidence="1" id="KW-0472">Membrane</keyword>